<evidence type="ECO:0000313" key="2">
    <source>
        <dbReference type="EMBL" id="KAH3848888.1"/>
    </source>
</evidence>
<sequence>MDVLPNGWMERRDVLGSHGGLGQLVASVSSAGSFPPAPRLSHTPTSDFQPPYFPPPYNPISQQTMDFHHHVNDPYSHLGGFQAPQQHYHQLQERNVLRHRDDLHNMSGGGLQPHDRNRNDYGGMGRADLLVPRAPLSIGYGESDPSMLSLHAGNMMDDSGQSMDDSGGYMDQNQSVIRK</sequence>
<dbReference type="Proteomes" id="UP000828390">
    <property type="component" value="Unassembled WGS sequence"/>
</dbReference>
<accession>A0A9D4KZ91</accession>
<reference evidence="2" key="1">
    <citation type="journal article" date="2019" name="bioRxiv">
        <title>The Genome of the Zebra Mussel, Dreissena polymorpha: A Resource for Invasive Species Research.</title>
        <authorList>
            <person name="McCartney M.A."/>
            <person name="Auch B."/>
            <person name="Kono T."/>
            <person name="Mallez S."/>
            <person name="Zhang Y."/>
            <person name="Obille A."/>
            <person name="Becker A."/>
            <person name="Abrahante J.E."/>
            <person name="Garbe J."/>
            <person name="Badalamenti J.P."/>
            <person name="Herman A."/>
            <person name="Mangelson H."/>
            <person name="Liachko I."/>
            <person name="Sullivan S."/>
            <person name="Sone E.D."/>
            <person name="Koren S."/>
            <person name="Silverstein K.A.T."/>
            <person name="Beckman K.B."/>
            <person name="Gohl D.M."/>
        </authorList>
    </citation>
    <scope>NUCLEOTIDE SEQUENCE</scope>
    <source>
        <strain evidence="2">Duluth1</strain>
        <tissue evidence="2">Whole animal</tissue>
    </source>
</reference>
<comment type="caution">
    <text evidence="2">The sequence shown here is derived from an EMBL/GenBank/DDBJ whole genome shotgun (WGS) entry which is preliminary data.</text>
</comment>
<evidence type="ECO:0000313" key="3">
    <source>
        <dbReference type="Proteomes" id="UP000828390"/>
    </source>
</evidence>
<protein>
    <submittedName>
        <fullName evidence="2">Uncharacterized protein</fullName>
    </submittedName>
</protein>
<feature type="region of interest" description="Disordered" evidence="1">
    <location>
        <begin position="157"/>
        <end position="179"/>
    </location>
</feature>
<organism evidence="2 3">
    <name type="scientific">Dreissena polymorpha</name>
    <name type="common">Zebra mussel</name>
    <name type="synonym">Mytilus polymorpha</name>
    <dbReference type="NCBI Taxonomy" id="45954"/>
    <lineage>
        <taxon>Eukaryota</taxon>
        <taxon>Metazoa</taxon>
        <taxon>Spiralia</taxon>
        <taxon>Lophotrochozoa</taxon>
        <taxon>Mollusca</taxon>
        <taxon>Bivalvia</taxon>
        <taxon>Autobranchia</taxon>
        <taxon>Heteroconchia</taxon>
        <taxon>Euheterodonta</taxon>
        <taxon>Imparidentia</taxon>
        <taxon>Neoheterodontei</taxon>
        <taxon>Myida</taxon>
        <taxon>Dreissenoidea</taxon>
        <taxon>Dreissenidae</taxon>
        <taxon>Dreissena</taxon>
    </lineage>
</organism>
<dbReference type="AlphaFoldDB" id="A0A9D4KZ91"/>
<feature type="region of interest" description="Disordered" evidence="1">
    <location>
        <begin position="30"/>
        <end position="56"/>
    </location>
</feature>
<evidence type="ECO:0000256" key="1">
    <source>
        <dbReference type="SAM" id="MobiDB-lite"/>
    </source>
</evidence>
<reference evidence="2" key="2">
    <citation type="submission" date="2020-11" db="EMBL/GenBank/DDBJ databases">
        <authorList>
            <person name="McCartney M.A."/>
            <person name="Auch B."/>
            <person name="Kono T."/>
            <person name="Mallez S."/>
            <person name="Becker A."/>
            <person name="Gohl D.M."/>
            <person name="Silverstein K.A.T."/>
            <person name="Koren S."/>
            <person name="Bechman K.B."/>
            <person name="Herman A."/>
            <person name="Abrahante J.E."/>
            <person name="Garbe J."/>
        </authorList>
    </citation>
    <scope>NUCLEOTIDE SEQUENCE</scope>
    <source>
        <strain evidence="2">Duluth1</strain>
        <tissue evidence="2">Whole animal</tissue>
    </source>
</reference>
<feature type="non-terminal residue" evidence="2">
    <location>
        <position position="1"/>
    </location>
</feature>
<keyword evidence="3" id="KW-1185">Reference proteome</keyword>
<name>A0A9D4KZ91_DREPO</name>
<dbReference type="EMBL" id="JAIWYP010000003">
    <property type="protein sequence ID" value="KAH3848888.1"/>
    <property type="molecule type" value="Genomic_DNA"/>
</dbReference>
<gene>
    <name evidence="2" type="ORF">DPMN_091271</name>
</gene>
<feature type="compositionally biased region" description="Low complexity" evidence="1">
    <location>
        <begin position="157"/>
        <end position="171"/>
    </location>
</feature>
<proteinExistence type="predicted"/>